<protein>
    <submittedName>
        <fullName evidence="4">3-hydroxybutyryl-CoA dehydratase</fullName>
    </submittedName>
</protein>
<evidence type="ECO:0000256" key="2">
    <source>
        <dbReference type="SAM" id="Phobius"/>
    </source>
</evidence>
<evidence type="ECO:0000256" key="1">
    <source>
        <dbReference type="ARBA" id="ARBA00022729"/>
    </source>
</evidence>
<keyword evidence="5" id="KW-1185">Reference proteome</keyword>
<dbReference type="Proteomes" id="UP001642464">
    <property type="component" value="Unassembled WGS sequence"/>
</dbReference>
<feature type="signal peptide" evidence="3">
    <location>
        <begin position="1"/>
        <end position="23"/>
    </location>
</feature>
<feature type="chain" id="PRO_5045436279" evidence="3">
    <location>
        <begin position="24"/>
        <end position="1337"/>
    </location>
</feature>
<dbReference type="PANTHER" id="PTHR46580:SF4">
    <property type="entry name" value="ATP_GTP-BINDING PROTEIN"/>
    <property type="match status" value="1"/>
</dbReference>
<keyword evidence="2" id="KW-0472">Membrane</keyword>
<gene>
    <name evidence="4" type="ORF">SCF082_LOCUS5559</name>
</gene>
<name>A0ABP0I6P2_9DINO</name>
<dbReference type="PANTHER" id="PTHR46580">
    <property type="entry name" value="SENSOR KINASE-RELATED"/>
    <property type="match status" value="1"/>
</dbReference>
<dbReference type="Pfam" id="PF13517">
    <property type="entry name" value="FG-GAP_3"/>
    <property type="match status" value="1"/>
</dbReference>
<organism evidence="4 5">
    <name type="scientific">Durusdinium trenchii</name>
    <dbReference type="NCBI Taxonomy" id="1381693"/>
    <lineage>
        <taxon>Eukaryota</taxon>
        <taxon>Sar</taxon>
        <taxon>Alveolata</taxon>
        <taxon>Dinophyceae</taxon>
        <taxon>Suessiales</taxon>
        <taxon>Symbiodiniaceae</taxon>
        <taxon>Durusdinium</taxon>
    </lineage>
</organism>
<feature type="transmembrane region" description="Helical" evidence="2">
    <location>
        <begin position="970"/>
        <end position="990"/>
    </location>
</feature>
<dbReference type="EMBL" id="CAXAMM010003014">
    <property type="protein sequence ID" value="CAK8998246.1"/>
    <property type="molecule type" value="Genomic_DNA"/>
</dbReference>
<keyword evidence="1 3" id="KW-0732">Signal</keyword>
<feature type="transmembrane region" description="Helical" evidence="2">
    <location>
        <begin position="941"/>
        <end position="964"/>
    </location>
</feature>
<evidence type="ECO:0000256" key="3">
    <source>
        <dbReference type="SAM" id="SignalP"/>
    </source>
</evidence>
<keyword evidence="2" id="KW-0812">Transmembrane</keyword>
<reference evidence="4 5" key="1">
    <citation type="submission" date="2024-02" db="EMBL/GenBank/DDBJ databases">
        <authorList>
            <person name="Chen Y."/>
            <person name="Shah S."/>
            <person name="Dougan E. K."/>
            <person name="Thang M."/>
            <person name="Chan C."/>
        </authorList>
    </citation>
    <scope>NUCLEOTIDE SEQUENCE [LARGE SCALE GENOMIC DNA]</scope>
</reference>
<accession>A0ABP0I6P2</accession>
<dbReference type="SUPFAM" id="SSF69318">
    <property type="entry name" value="Integrin alpha N-terminal domain"/>
    <property type="match status" value="2"/>
</dbReference>
<proteinExistence type="predicted"/>
<keyword evidence="2" id="KW-1133">Transmembrane helix</keyword>
<evidence type="ECO:0000313" key="4">
    <source>
        <dbReference type="EMBL" id="CAK8998246.1"/>
    </source>
</evidence>
<feature type="transmembrane region" description="Helical" evidence="2">
    <location>
        <begin position="834"/>
        <end position="859"/>
    </location>
</feature>
<evidence type="ECO:0000313" key="5">
    <source>
        <dbReference type="Proteomes" id="UP001642464"/>
    </source>
</evidence>
<dbReference type="InterPro" id="IPR013517">
    <property type="entry name" value="FG-GAP"/>
</dbReference>
<sequence length="1337" mass="149933">MHVSNLAMKAAALHALLLQIVAARKWCLQNAGQCYGNQHAFTKVEHFPWVQSWGVAHARLADMDSDGDLDALVLKEGKFWFYERNSSGDLIEGTQLRVQFAPDTSMRIHHDHDEPAMAFELTDWDRDGDLDVILSDDGRLRYFEHLRPANASFFLIEQQVSELVVLDSYIEIVRETRPFPLSHSHTLEIVDWNQDGHLDVIVDMTRYFQSHHGKLQEMPAERNPFRDLRQTVCGDDELMAIRLADWDNDGDLDVIAHCAGYCVQWGYCQLSVSYAEQLADGTFLMALSGWASTVDLVSNSNLFLCWDCLQVIDWNGDGLLDLFTDSRVFLRSRASEWVPRKGSENPFAGLLFANARPYLVDWDLDGHLDMLVRESDHLRLILQKQGVLVEETLNFDIVPLSSKSVRTGIDVVDWDGDGDADLVVATFEGVLRVFDNQQGELVELNASEQDFLATDVLASFVASDHVLSDRKRELGLQLVDWDRDGDLDLLIGPWELQSSSYWEAYVGAAFFEQVEGKLVRRENHSFERVSKIGPYRPDWAWKVLDCDGDGELDLVRLWYDRYKSYSIQGAVSCKQQGGELLCENHCFVEPVLKYAKNGFALGDWDNDGDMDLVVIKEGSAREPFLMDNGFCVLEQACSGIGRCLASGQCSCPKDRSLSDCSGCAVGYYTPAYQIGGRNVHGCESCPVNMKEAVCAGRGVCVDDAYAHYAQSLQQTNLTSRTRGNGSCICATEHFVGLDQLQRQTCAQGTCPEGYMETAVNVTHLLHPQVQLSFGCQVCPAGSFSNGGRPCKQCEEGEIPSEDATSCLACNEHRGFLVFMVDEAGLHCILPPLQWVALAVFCLALVCFVRFLAMACCYVVPIADLTRQIDGVIVTSHGEHWLQRDVAVAFKHAEIPWLDTGEWRVKCVSKERLFLFAKDESRPMETSSGCLRVGLCSALSRAGYLGVPLALWLLCFGALALAALLSGYLTFLMASFAGVAAIFLAVGLHVYRHWRLCAKTPINKSREQFLHHLAKSISKPIRAERGSARGVTLRQLLFFQEFFESFIRERDMYYTSANLVVPLTKKDHVSYAELVGPTTLNWFVSHYWGMGVRHFIQALQRHGLHVAGDEDRKNSLAYWVCTFSNSQHHIVEELGEGEICNSSFFKAMHDRSCQGTVMVLDEEALPLQRAWCLFEVFQTFRLCRERSKEDEESVHYEGFVMTTSSGVLSAGGGGTDLCMAVADRLAVLDMRQAEATNVKDLEMIHDLVENAPGGFDSINALVRVCIRDALLTVYQRFQGDFQRLITKLNASVPSSLDEVIISETSTSEPRPSIPMYSEFTSSQSFRPPRISLFHRFSW</sequence>
<dbReference type="InterPro" id="IPR028994">
    <property type="entry name" value="Integrin_alpha_N"/>
</dbReference>
<comment type="caution">
    <text evidence="4">The sequence shown here is derived from an EMBL/GenBank/DDBJ whole genome shotgun (WGS) entry which is preliminary data.</text>
</comment>